<dbReference type="PANTHER" id="PTHR37984">
    <property type="entry name" value="PROTEIN CBG26694"/>
    <property type="match status" value="1"/>
</dbReference>
<dbReference type="InterPro" id="IPR001584">
    <property type="entry name" value="Integrase_cat-core"/>
</dbReference>
<evidence type="ECO:0000313" key="4">
    <source>
        <dbReference type="EMBL" id="CFW94443.1"/>
    </source>
</evidence>
<sequence>MLLNLQRYNLSIKFVSGKENVVADALSRAPDEKDESWDQYKKLNIYKIFEEIENIPQQRYLKITDNRLKEISEETKKDQTLQTLIQYIQRGWPDEANKVPDSIKIYFGYRNELSVENDLIFRGDRILIPQIIRRKLIDCCHISHNGVEATLKLARANIFWPGMNSQIKDVIKNCTVCNKFSDSQPNPPMMSHDIPTHPFQMISMDVFFAEYRGAKKNFLVTVDHYSDFFEVNILKDMSPQSVISVCKENFARHGRPQRIITDNGTNFVNKQMLSFAKQWDFEHVTSAPHHQQSNGKAEAAVKIAKRLLKKAQESDTDFWYALLNWRNIPNKIGSSPAARLFSRSTKCSVPCSDINLLPKIVENVPTSIEKHRKKAKEQYDKKTRRLPDLEIGSPVFVQLTPETSKQWTPGKVSERLNSRSYVVDVHGRNFRRSLVHLKPRTASPTCTSSQEDNVHPCEYSSPAQLLDEPSQNQPHDRPRRNTTLPSRLKDYVLN</sequence>
<proteinExistence type="predicted"/>
<dbReference type="InterPro" id="IPR036397">
    <property type="entry name" value="RNaseH_sf"/>
</dbReference>
<dbReference type="PROSITE" id="PS50994">
    <property type="entry name" value="INTEGRASE"/>
    <property type="match status" value="1"/>
</dbReference>
<dbReference type="GO" id="GO:0003964">
    <property type="term" value="F:RNA-directed DNA polymerase activity"/>
    <property type="evidence" value="ECO:0007669"/>
    <property type="project" value="UniProtKB-EC"/>
</dbReference>
<feature type="compositionally biased region" description="Polar residues" evidence="2">
    <location>
        <begin position="442"/>
        <end position="451"/>
    </location>
</feature>
<organism evidence="4">
    <name type="scientific">Anopheles gambiae</name>
    <name type="common">African malaria mosquito</name>
    <dbReference type="NCBI Taxonomy" id="7165"/>
    <lineage>
        <taxon>Eukaryota</taxon>
        <taxon>Metazoa</taxon>
        <taxon>Ecdysozoa</taxon>
        <taxon>Arthropoda</taxon>
        <taxon>Hexapoda</taxon>
        <taxon>Insecta</taxon>
        <taxon>Pterygota</taxon>
        <taxon>Neoptera</taxon>
        <taxon>Endopterygota</taxon>
        <taxon>Diptera</taxon>
        <taxon>Nematocera</taxon>
        <taxon>Culicoidea</taxon>
        <taxon>Culicidae</taxon>
        <taxon>Anophelinae</taxon>
        <taxon>Anopheles</taxon>
    </lineage>
</organism>
<evidence type="ECO:0000256" key="2">
    <source>
        <dbReference type="SAM" id="MobiDB-lite"/>
    </source>
</evidence>
<feature type="region of interest" description="Disordered" evidence="2">
    <location>
        <begin position="441"/>
        <end position="494"/>
    </location>
</feature>
<dbReference type="Gene3D" id="3.30.420.10">
    <property type="entry name" value="Ribonuclease H-like superfamily/Ribonuclease H"/>
    <property type="match status" value="1"/>
</dbReference>
<dbReference type="InterPro" id="IPR050951">
    <property type="entry name" value="Retrovirus_Pol_polyprotein"/>
</dbReference>
<dbReference type="EMBL" id="HACL01000149">
    <property type="protein sequence ID" value="CFW94443.1"/>
    <property type="molecule type" value="Transcribed_RNA"/>
</dbReference>
<dbReference type="Gene3D" id="1.10.340.70">
    <property type="match status" value="1"/>
</dbReference>
<dbReference type="FunFam" id="3.30.420.10:FF:000063">
    <property type="entry name" value="Retrovirus-related Pol polyprotein from transposon 297-like Protein"/>
    <property type="match status" value="1"/>
</dbReference>
<dbReference type="EC" id="2.7.7.49" evidence="1"/>
<protein>
    <recommendedName>
        <fullName evidence="1">RNA-directed DNA polymerase</fullName>
        <ecNumber evidence="1">2.7.7.49</ecNumber>
    </recommendedName>
</protein>
<accession>A0A0E4G8R6</accession>
<name>A0A0E4G8R6_ANOGA</name>
<reference evidence="4" key="1">
    <citation type="submission" date="2015-03" db="EMBL/GenBank/DDBJ databases">
        <title>Long non-coding RNA discovery across the genus Anopheles reveals conserved secondary structures within and beyond the Gambiae complex.</title>
        <authorList>
            <person name="Jenkins A."/>
            <person name="Waterhouse R."/>
            <person name="Muskavitch M."/>
        </authorList>
    </citation>
    <scope>NUCLEOTIDE SEQUENCE</scope>
    <source>
        <tissue evidence="4">Whole body</tissue>
    </source>
</reference>
<dbReference type="Pfam" id="PF17921">
    <property type="entry name" value="Integrase_H2C2"/>
    <property type="match status" value="1"/>
</dbReference>
<feature type="domain" description="Integrase catalytic" evidence="3">
    <location>
        <begin position="194"/>
        <end position="310"/>
    </location>
</feature>
<dbReference type="Pfam" id="PF00665">
    <property type="entry name" value="rve"/>
    <property type="match status" value="1"/>
</dbReference>
<dbReference type="PANTHER" id="PTHR37984:SF8">
    <property type="entry name" value="CCHC-TYPE DOMAIN-CONTAINING PROTEIN"/>
    <property type="match status" value="1"/>
</dbReference>
<dbReference type="SUPFAM" id="SSF53098">
    <property type="entry name" value="Ribonuclease H-like"/>
    <property type="match status" value="1"/>
</dbReference>
<dbReference type="FunFam" id="1.10.340.70:FF:000003">
    <property type="entry name" value="Protein CBG25708"/>
    <property type="match status" value="1"/>
</dbReference>
<dbReference type="InterPro" id="IPR012337">
    <property type="entry name" value="RNaseH-like_sf"/>
</dbReference>
<dbReference type="GO" id="GO:0003676">
    <property type="term" value="F:nucleic acid binding"/>
    <property type="evidence" value="ECO:0007669"/>
    <property type="project" value="InterPro"/>
</dbReference>
<evidence type="ECO:0000259" key="3">
    <source>
        <dbReference type="PROSITE" id="PS50994"/>
    </source>
</evidence>
<dbReference type="VEuPathDB" id="VectorBase:AGAMI1_002234"/>
<dbReference type="GO" id="GO:0015074">
    <property type="term" value="P:DNA integration"/>
    <property type="evidence" value="ECO:0007669"/>
    <property type="project" value="InterPro"/>
</dbReference>
<evidence type="ECO:0000256" key="1">
    <source>
        <dbReference type="ARBA" id="ARBA00012493"/>
    </source>
</evidence>
<dbReference type="InterPro" id="IPR041588">
    <property type="entry name" value="Integrase_H2C2"/>
</dbReference>
<dbReference type="AlphaFoldDB" id="A0A0E4G8R6"/>